<dbReference type="PANTHER" id="PTHR11060">
    <property type="entry name" value="PROTEIN MEMO1"/>
    <property type="match status" value="1"/>
</dbReference>
<organism evidence="2 3">
    <name type="scientific">Geodia barretti</name>
    <name type="common">Barrett's horny sponge</name>
    <dbReference type="NCBI Taxonomy" id="519541"/>
    <lineage>
        <taxon>Eukaryota</taxon>
        <taxon>Metazoa</taxon>
        <taxon>Porifera</taxon>
        <taxon>Demospongiae</taxon>
        <taxon>Heteroscleromorpha</taxon>
        <taxon>Tetractinellida</taxon>
        <taxon>Astrophorina</taxon>
        <taxon>Geodiidae</taxon>
        <taxon>Geodia</taxon>
    </lineage>
</organism>
<evidence type="ECO:0000313" key="2">
    <source>
        <dbReference type="EMBL" id="CAI8025993.1"/>
    </source>
</evidence>
<dbReference type="InterPro" id="IPR002737">
    <property type="entry name" value="MEMO1_fam"/>
</dbReference>
<name>A0AA35S9L4_GEOBA</name>
<dbReference type="HAMAP" id="MF_00055">
    <property type="entry name" value="MEMO1"/>
    <property type="match status" value="1"/>
</dbReference>
<gene>
    <name evidence="2" type="ORF">GBAR_LOCUS14975</name>
</gene>
<dbReference type="Proteomes" id="UP001174909">
    <property type="component" value="Unassembled WGS sequence"/>
</dbReference>
<dbReference type="EMBL" id="CASHTH010002193">
    <property type="protein sequence ID" value="CAI8025993.1"/>
    <property type="molecule type" value="Genomic_DNA"/>
</dbReference>
<dbReference type="CDD" id="cd07361">
    <property type="entry name" value="MEMO_like"/>
    <property type="match status" value="1"/>
</dbReference>
<accession>A0AA35S9L4</accession>
<reference evidence="2" key="1">
    <citation type="submission" date="2023-03" db="EMBL/GenBank/DDBJ databases">
        <authorList>
            <person name="Steffen K."/>
            <person name="Cardenas P."/>
        </authorList>
    </citation>
    <scope>NUCLEOTIDE SEQUENCE</scope>
</reference>
<keyword evidence="3" id="KW-1185">Reference proteome</keyword>
<protein>
    <submittedName>
        <fullName evidence="2">MEMO1 family protein MK0963</fullName>
    </submittedName>
</protein>
<dbReference type="NCBIfam" id="TIGR04336">
    <property type="entry name" value="AmmeMemoSam_B"/>
    <property type="match status" value="1"/>
</dbReference>
<evidence type="ECO:0000256" key="1">
    <source>
        <dbReference type="ARBA" id="ARBA00006315"/>
    </source>
</evidence>
<dbReference type="AlphaFoldDB" id="A0AA35S9L4"/>
<dbReference type="Gene3D" id="3.40.830.10">
    <property type="entry name" value="LigB-like"/>
    <property type="match status" value="1"/>
</dbReference>
<comment type="caution">
    <text evidence="2">The sequence shown here is derived from an EMBL/GenBank/DDBJ whole genome shotgun (WGS) entry which is preliminary data.</text>
</comment>
<evidence type="ECO:0000313" key="3">
    <source>
        <dbReference type="Proteomes" id="UP001174909"/>
    </source>
</evidence>
<dbReference type="PANTHER" id="PTHR11060:SF0">
    <property type="entry name" value="PROTEIN MEMO1"/>
    <property type="match status" value="1"/>
</dbReference>
<sequence>MDIGWKRKAAQTETVRSPAVAGSFYPDSPQVLSAQVGKFIDDAALKETNGELIGLIVPHAGYVYSGHVAGYAYKQLMGQSFDTVVLVGLSHRYPISGAAIYARGAFRTPLGDVQIDEDLAIEIMRLNSEIIDLPPAHANEHSLEVQLPFLQYLLSDFRIVTILLQDDSPENVIPLSQAIAEAMGDRSCLLIGSTDLCHYPTYEEARRSDQVVIEAIECFDPDYLRNQMDGYMQRQPVQDLHCMMCSTGAIYTTMRAAKALGANRIEVLEAANSGDVPIGGRDQVVGYMAAGIYR</sequence>
<dbReference type="Pfam" id="PF01875">
    <property type="entry name" value="Memo"/>
    <property type="match status" value="1"/>
</dbReference>
<comment type="similarity">
    <text evidence="1">Belongs to the MEMO1 family.</text>
</comment>
<proteinExistence type="inferred from homology"/>